<dbReference type="Pfam" id="PF08877">
    <property type="entry name" value="MepB-like"/>
    <property type="match status" value="1"/>
</dbReference>
<accession>A0A3E1YGF1</accession>
<evidence type="ECO:0000313" key="2">
    <source>
        <dbReference type="Proteomes" id="UP000260644"/>
    </source>
</evidence>
<dbReference type="Proteomes" id="UP000260644">
    <property type="component" value="Unassembled WGS sequence"/>
</dbReference>
<dbReference type="PIRSF" id="PIRSF032285">
    <property type="entry name" value="UCP032285"/>
    <property type="match status" value="1"/>
</dbReference>
<organism evidence="1 2">
    <name type="scientific">Chitinophaga silvatica</name>
    <dbReference type="NCBI Taxonomy" id="2282649"/>
    <lineage>
        <taxon>Bacteria</taxon>
        <taxon>Pseudomonadati</taxon>
        <taxon>Bacteroidota</taxon>
        <taxon>Chitinophagia</taxon>
        <taxon>Chitinophagales</taxon>
        <taxon>Chitinophagaceae</taxon>
        <taxon>Chitinophaga</taxon>
    </lineage>
</organism>
<keyword evidence="2" id="KW-1185">Reference proteome</keyword>
<gene>
    <name evidence="1" type="ORF">DVR12_01520</name>
</gene>
<dbReference type="EMBL" id="QPMM01000001">
    <property type="protein sequence ID" value="RFS26495.1"/>
    <property type="molecule type" value="Genomic_DNA"/>
</dbReference>
<dbReference type="AlphaFoldDB" id="A0A3E1YGF1"/>
<evidence type="ECO:0008006" key="3">
    <source>
        <dbReference type="Google" id="ProtNLM"/>
    </source>
</evidence>
<dbReference type="Gene3D" id="3.40.1350.140">
    <property type="entry name" value="MepB-like"/>
    <property type="match status" value="1"/>
</dbReference>
<sequence length="166" mass="19623">MNEVLSRIDNSIFQVNNLKISNLIEDLECEEYFGFNFQLENLQIKFRKAKITPKKVGQFVTLWKRNASKITEPFNVNDDFDFYIIAAALQNQFGFFLFPKQILSEKQILTTNDKEGKRGFRVYTDWDIPENKQAEKTKEWQTNYFIDLSNPAAINFQKFKSIISRI</sequence>
<reference evidence="1 2" key="1">
    <citation type="submission" date="2018-07" db="EMBL/GenBank/DDBJ databases">
        <title>Chitinophaga K2CV101002-2 sp. nov., isolated from a monsoon evergreen broad-leaved forest soil.</title>
        <authorList>
            <person name="Lv Y."/>
        </authorList>
    </citation>
    <scope>NUCLEOTIDE SEQUENCE [LARGE SCALE GENOMIC DNA]</scope>
    <source>
        <strain evidence="1 2">GDMCC 1.1288</strain>
    </source>
</reference>
<dbReference type="InterPro" id="IPR011235">
    <property type="entry name" value="MepB-like"/>
</dbReference>
<name>A0A3E1YGF1_9BACT</name>
<comment type="caution">
    <text evidence="1">The sequence shown here is derived from an EMBL/GenBank/DDBJ whole genome shotgun (WGS) entry which is preliminary data.</text>
</comment>
<dbReference type="InterPro" id="IPR038231">
    <property type="entry name" value="MepB-like_sf"/>
</dbReference>
<protein>
    <recommendedName>
        <fullName evidence="3">MepB protein</fullName>
    </recommendedName>
</protein>
<dbReference type="RefSeq" id="WP_116973686.1">
    <property type="nucleotide sequence ID" value="NZ_QPMM01000001.1"/>
</dbReference>
<dbReference type="OrthoDB" id="4954833at2"/>
<evidence type="ECO:0000313" key="1">
    <source>
        <dbReference type="EMBL" id="RFS26495.1"/>
    </source>
</evidence>
<proteinExistence type="predicted"/>